<dbReference type="EMBL" id="JAIWYP010000001">
    <property type="protein sequence ID" value="KAH3878928.1"/>
    <property type="molecule type" value="Genomic_DNA"/>
</dbReference>
<dbReference type="AlphaFoldDB" id="A0A9D4MKT3"/>
<keyword evidence="2" id="KW-1185">Reference proteome</keyword>
<comment type="caution">
    <text evidence="1">The sequence shown here is derived from an EMBL/GenBank/DDBJ whole genome shotgun (WGS) entry which is preliminary data.</text>
</comment>
<reference evidence="1" key="1">
    <citation type="journal article" date="2019" name="bioRxiv">
        <title>The Genome of the Zebra Mussel, Dreissena polymorpha: A Resource for Invasive Species Research.</title>
        <authorList>
            <person name="McCartney M.A."/>
            <person name="Auch B."/>
            <person name="Kono T."/>
            <person name="Mallez S."/>
            <person name="Zhang Y."/>
            <person name="Obille A."/>
            <person name="Becker A."/>
            <person name="Abrahante J.E."/>
            <person name="Garbe J."/>
            <person name="Badalamenti J.P."/>
            <person name="Herman A."/>
            <person name="Mangelson H."/>
            <person name="Liachko I."/>
            <person name="Sullivan S."/>
            <person name="Sone E.D."/>
            <person name="Koren S."/>
            <person name="Silverstein K.A.T."/>
            <person name="Beckman K.B."/>
            <person name="Gohl D.M."/>
        </authorList>
    </citation>
    <scope>NUCLEOTIDE SEQUENCE</scope>
    <source>
        <strain evidence="1">Duluth1</strain>
        <tissue evidence="1">Whole animal</tissue>
    </source>
</reference>
<evidence type="ECO:0000313" key="2">
    <source>
        <dbReference type="Proteomes" id="UP000828390"/>
    </source>
</evidence>
<evidence type="ECO:0000313" key="1">
    <source>
        <dbReference type="EMBL" id="KAH3878928.1"/>
    </source>
</evidence>
<gene>
    <name evidence="1" type="ORF">DPMN_002829</name>
</gene>
<dbReference type="Proteomes" id="UP000828390">
    <property type="component" value="Unassembled WGS sequence"/>
</dbReference>
<name>A0A9D4MKT3_DREPO</name>
<reference evidence="1" key="2">
    <citation type="submission" date="2020-11" db="EMBL/GenBank/DDBJ databases">
        <authorList>
            <person name="McCartney M.A."/>
            <person name="Auch B."/>
            <person name="Kono T."/>
            <person name="Mallez S."/>
            <person name="Becker A."/>
            <person name="Gohl D.M."/>
            <person name="Silverstein K.A.T."/>
            <person name="Koren S."/>
            <person name="Bechman K.B."/>
            <person name="Herman A."/>
            <person name="Abrahante J.E."/>
            <person name="Garbe J."/>
        </authorList>
    </citation>
    <scope>NUCLEOTIDE SEQUENCE</scope>
    <source>
        <strain evidence="1">Duluth1</strain>
        <tissue evidence="1">Whole animal</tissue>
    </source>
</reference>
<accession>A0A9D4MKT3</accession>
<organism evidence="1 2">
    <name type="scientific">Dreissena polymorpha</name>
    <name type="common">Zebra mussel</name>
    <name type="synonym">Mytilus polymorpha</name>
    <dbReference type="NCBI Taxonomy" id="45954"/>
    <lineage>
        <taxon>Eukaryota</taxon>
        <taxon>Metazoa</taxon>
        <taxon>Spiralia</taxon>
        <taxon>Lophotrochozoa</taxon>
        <taxon>Mollusca</taxon>
        <taxon>Bivalvia</taxon>
        <taxon>Autobranchia</taxon>
        <taxon>Heteroconchia</taxon>
        <taxon>Euheterodonta</taxon>
        <taxon>Imparidentia</taxon>
        <taxon>Neoheterodontei</taxon>
        <taxon>Myida</taxon>
        <taxon>Dreissenoidea</taxon>
        <taxon>Dreissenidae</taxon>
        <taxon>Dreissena</taxon>
    </lineage>
</organism>
<sequence>MEFHGIPWNSTVFHGFPRRSMEFHGILWNSTAFYGIPWHSMEFHGILWNSTALYRMPRNSMEFHGILWNSIPYQVPLLFFFHFSIDCMESDGKLVPILHGIPSNGFHRIPYDSTADLQTGSLFNACILHHQQTQASLFNACAKRGGNGTVCKATIPVYSACRCNNVTNM</sequence>
<proteinExistence type="predicted"/>
<protein>
    <submittedName>
        <fullName evidence="1">Uncharacterized protein</fullName>
    </submittedName>
</protein>